<protein>
    <submittedName>
        <fullName evidence="3">Ricin B-type lectin domain-containing protein</fullName>
    </submittedName>
</protein>
<dbReference type="AlphaFoldDB" id="A0A0N4ZCQ4"/>
<dbReference type="PANTHER" id="PTHR35572">
    <property type="entry name" value="PROTEIN CBG04538-RELATED"/>
    <property type="match status" value="1"/>
</dbReference>
<feature type="domain" description="Abnormal cell migration protein 18-like fibronectin type I" evidence="1">
    <location>
        <begin position="34"/>
        <end position="87"/>
    </location>
</feature>
<reference evidence="3" key="1">
    <citation type="submission" date="2017-02" db="UniProtKB">
        <authorList>
            <consortium name="WormBaseParasite"/>
        </authorList>
    </citation>
    <scope>IDENTIFICATION</scope>
</reference>
<feature type="domain" description="Abnormal cell migration protein 18-like fibronectin type I" evidence="1">
    <location>
        <begin position="172"/>
        <end position="239"/>
    </location>
</feature>
<proteinExistence type="predicted"/>
<organism evidence="2 3">
    <name type="scientific">Parastrongyloides trichosuri</name>
    <name type="common">Possum-specific nematode worm</name>
    <dbReference type="NCBI Taxonomy" id="131310"/>
    <lineage>
        <taxon>Eukaryota</taxon>
        <taxon>Metazoa</taxon>
        <taxon>Ecdysozoa</taxon>
        <taxon>Nematoda</taxon>
        <taxon>Chromadorea</taxon>
        <taxon>Rhabditida</taxon>
        <taxon>Tylenchina</taxon>
        <taxon>Panagrolaimomorpha</taxon>
        <taxon>Strongyloidoidea</taxon>
        <taxon>Strongyloididae</taxon>
        <taxon>Parastrongyloides</taxon>
    </lineage>
</organism>
<evidence type="ECO:0000313" key="2">
    <source>
        <dbReference type="Proteomes" id="UP000038045"/>
    </source>
</evidence>
<dbReference type="WBParaSite" id="PTRK_0000530700.1">
    <property type="protein sequence ID" value="PTRK_0000530700.1"/>
    <property type="gene ID" value="PTRK_0000530700"/>
</dbReference>
<evidence type="ECO:0000313" key="3">
    <source>
        <dbReference type="WBParaSite" id="PTRK_0000530700.1"/>
    </source>
</evidence>
<dbReference type="STRING" id="131310.A0A0N4ZCQ4"/>
<dbReference type="Pfam" id="PF23003">
    <property type="entry name" value="Fn1_2"/>
    <property type="match status" value="3"/>
</dbReference>
<name>A0A0N4ZCQ4_PARTI</name>
<feature type="domain" description="Abnormal cell migration protein 18-like fibronectin type I" evidence="1">
    <location>
        <begin position="95"/>
        <end position="165"/>
    </location>
</feature>
<dbReference type="Proteomes" id="UP000038045">
    <property type="component" value="Unplaced"/>
</dbReference>
<keyword evidence="2" id="KW-1185">Reference proteome</keyword>
<dbReference type="InterPro" id="IPR055119">
    <property type="entry name" value="Mig18_Fn1"/>
</dbReference>
<dbReference type="InterPro" id="IPR040282">
    <property type="entry name" value="Mig-18-like"/>
</dbReference>
<sequence>MFLSSFVYGGIDTAVRRKKSCWSSGNKFPARWWEEGSIIDRGKYWYKCYNGELKPMGCFSVENKRLKIGESYVQNGYEMTCMLGSEGYPNFNFTHCVPDGETKYKVGSSWIDANNKYWYICRQDGPYLRMDIGGCVAHDKKTKLKIDENFDWNNYTYTCRQKAGGIVQMCATGCIVNNDHYKFGQQWNDDKFVYYCKQKGGRAVISVIGCMHDGDKLFDGDSFIDGNEHYQCQIRETSHGVKSNGCVAVDENGNKEKKTFGCRWTKVLKNGNKVQQVCLRVNGKGVIKTDACIFVKNGKDLVYLEPNYYTVWTAPSSKEPMLYACKVSDNGTFSLDIYSIHDSKDKIVGMKYDKPRG</sequence>
<dbReference type="PANTHER" id="PTHR35572:SF4">
    <property type="entry name" value="PROTEIN CBG15747"/>
    <property type="match status" value="1"/>
</dbReference>
<accession>A0A0N4ZCQ4</accession>
<evidence type="ECO:0000259" key="1">
    <source>
        <dbReference type="Pfam" id="PF23003"/>
    </source>
</evidence>